<feature type="binding site" evidence="12">
    <location>
        <position position="62"/>
    </location>
    <ligand>
        <name>Mg(2+)</name>
        <dbReference type="ChEBI" id="CHEBI:18420"/>
        <label>2</label>
    </ligand>
</feature>
<name>W9VHM3_9GAMM</name>
<proteinExistence type="inferred from homology"/>
<evidence type="ECO:0000256" key="2">
    <source>
        <dbReference type="ARBA" id="ARBA00004904"/>
    </source>
</evidence>
<dbReference type="InterPro" id="IPR000422">
    <property type="entry name" value="DHBP_synthase_RibB"/>
</dbReference>
<keyword evidence="7 12" id="KW-0479">Metal-binding</keyword>
<dbReference type="PANTHER" id="PTHR21327">
    <property type="entry name" value="GTP CYCLOHYDROLASE II-RELATED"/>
    <property type="match status" value="1"/>
</dbReference>
<dbReference type="GO" id="GO:0005829">
    <property type="term" value="C:cytosol"/>
    <property type="evidence" value="ECO:0007669"/>
    <property type="project" value="UniProtKB-ARBA"/>
</dbReference>
<dbReference type="GO" id="GO:0000287">
    <property type="term" value="F:magnesium ion binding"/>
    <property type="evidence" value="ECO:0007669"/>
    <property type="project" value="UniProtKB-UniRule"/>
</dbReference>
<dbReference type="AlphaFoldDB" id="W9VHM3"/>
<dbReference type="SUPFAM" id="SSF55821">
    <property type="entry name" value="YrdC/RibB"/>
    <property type="match status" value="1"/>
</dbReference>
<feature type="binding site" evidence="12">
    <location>
        <begin position="174"/>
        <end position="178"/>
    </location>
    <ligand>
        <name>D-ribulose 5-phosphate</name>
        <dbReference type="ChEBI" id="CHEBI:58121"/>
    </ligand>
</feature>
<keyword evidence="8 12" id="KW-0460">Magnesium</keyword>
<dbReference type="PATRIC" id="fig|1249627.3.peg.739"/>
<comment type="cofactor">
    <cofactor evidence="12 13">
        <name>Mg(2+)</name>
        <dbReference type="ChEBI" id="CHEBI:18420"/>
    </cofactor>
    <cofactor evidence="12 13">
        <name>Mn(2+)</name>
        <dbReference type="ChEBI" id="CHEBI:29035"/>
    </cofactor>
    <text evidence="12 13">Binds 2 divalent metal cations per subunit. Magnesium or manganese.</text>
</comment>
<dbReference type="RefSeq" id="WP_081763307.1">
    <property type="nucleotide sequence ID" value="NZ_AONC01000010.1"/>
</dbReference>
<organism evidence="15 16">
    <name type="scientific">Imhoffiella purpurea</name>
    <dbReference type="NCBI Taxonomy" id="1249627"/>
    <lineage>
        <taxon>Bacteria</taxon>
        <taxon>Pseudomonadati</taxon>
        <taxon>Pseudomonadota</taxon>
        <taxon>Gammaproteobacteria</taxon>
        <taxon>Chromatiales</taxon>
        <taxon>Chromatiaceae</taxon>
        <taxon>Imhoffiella</taxon>
    </lineage>
</organism>
<feature type="binding site" evidence="12">
    <location>
        <position position="177"/>
    </location>
    <ligand>
        <name>Mg(2+)</name>
        <dbReference type="ChEBI" id="CHEBI:18420"/>
        <label>2</label>
    </ligand>
</feature>
<comment type="function">
    <text evidence="1 12 13">Catalyzes the conversion of D-ribulose 5-phosphate to formate and 3,4-dihydroxy-2-butanone 4-phosphate.</text>
</comment>
<dbReference type="OrthoDB" id="9793111at2"/>
<dbReference type="Pfam" id="PF00926">
    <property type="entry name" value="DHBP_synthase"/>
    <property type="match status" value="1"/>
</dbReference>
<dbReference type="HAMAP" id="MF_00180">
    <property type="entry name" value="RibB"/>
    <property type="match status" value="1"/>
</dbReference>
<feature type="site" description="Essential for catalytic activity" evidence="12">
    <location>
        <position position="198"/>
    </location>
</feature>
<evidence type="ECO:0000256" key="4">
    <source>
        <dbReference type="ARBA" id="ARBA00012153"/>
    </source>
</evidence>
<evidence type="ECO:0000256" key="8">
    <source>
        <dbReference type="ARBA" id="ARBA00022842"/>
    </source>
</evidence>
<protein>
    <recommendedName>
        <fullName evidence="5 12">3,4-dihydroxy-2-butanone 4-phosphate synthase</fullName>
        <shortName evidence="12 13">DHBP synthase</shortName>
        <ecNumber evidence="4 12">4.1.99.12</ecNumber>
    </recommendedName>
</protein>
<feature type="site" description="Essential for catalytic activity" evidence="12">
    <location>
        <position position="160"/>
    </location>
</feature>
<dbReference type="STRING" id="1249627.D779_0102"/>
<comment type="subunit">
    <text evidence="3 12 13">Homodimer.</text>
</comment>
<evidence type="ECO:0000313" key="15">
    <source>
        <dbReference type="EMBL" id="EXJ16501.1"/>
    </source>
</evidence>
<sequence length="267" mass="28775">MNQIESSQTQAGQNQTSQNRLDPTLSIDLLSRFGSPQERVQTAIDNLRQGGGILLVDDEDRENEGDLIFPAHTITQKQMALLIRECSGIVCLCLEEERLRQLGLPMMVEQNTSRNGTAFTVSIEARQGVTTGVSAADRVTTIRAAIAEDACPDDLSRPGHVFPLRARPGGVLARRGHTEGTVDLMTLAGFGPAGVLCELTNADGTMARLPEIVDFAERHGMPVLTIEDLVAYRQGLLGQCSVVKETQAAANADVCVTLETTEMCQAV</sequence>
<dbReference type="NCBIfam" id="TIGR00506">
    <property type="entry name" value="ribB"/>
    <property type="match status" value="1"/>
</dbReference>
<evidence type="ECO:0000256" key="13">
    <source>
        <dbReference type="RuleBase" id="RU003843"/>
    </source>
</evidence>
<evidence type="ECO:0000256" key="11">
    <source>
        <dbReference type="ARBA" id="ARBA00060730"/>
    </source>
</evidence>
<gene>
    <name evidence="12" type="primary">ribB</name>
    <name evidence="15" type="ORF">D779_0102</name>
</gene>
<comment type="catalytic activity">
    <reaction evidence="12 13">
        <text>D-ribulose 5-phosphate = (2S)-2-hydroxy-3-oxobutyl phosphate + formate + H(+)</text>
        <dbReference type="Rhea" id="RHEA:18457"/>
        <dbReference type="ChEBI" id="CHEBI:15378"/>
        <dbReference type="ChEBI" id="CHEBI:15740"/>
        <dbReference type="ChEBI" id="CHEBI:58121"/>
        <dbReference type="ChEBI" id="CHEBI:58830"/>
        <dbReference type="EC" id="4.1.99.12"/>
    </reaction>
</comment>
<dbReference type="InterPro" id="IPR017945">
    <property type="entry name" value="DHBP_synth_RibB-like_a/b_dom"/>
</dbReference>
<comment type="caution">
    <text evidence="15">The sequence shown here is derived from an EMBL/GenBank/DDBJ whole genome shotgun (WGS) entry which is preliminary data.</text>
</comment>
<evidence type="ECO:0000256" key="7">
    <source>
        <dbReference type="ARBA" id="ARBA00022723"/>
    </source>
</evidence>
<reference evidence="15 16" key="1">
    <citation type="submission" date="2012-11" db="EMBL/GenBank/DDBJ databases">
        <title>Genome assembly of Thiorhodococcus sp. AK35.</title>
        <authorList>
            <person name="Nupur N."/>
            <person name="Khatri I."/>
            <person name="Subramanian S."/>
            <person name="Pinnaka A."/>
        </authorList>
    </citation>
    <scope>NUCLEOTIDE SEQUENCE [LARGE SCALE GENOMIC DNA]</scope>
    <source>
        <strain evidence="15 16">AK35</strain>
    </source>
</reference>
<dbReference type="Proteomes" id="UP000019460">
    <property type="component" value="Unassembled WGS sequence"/>
</dbReference>
<accession>W9VHM3</accession>
<evidence type="ECO:0000256" key="9">
    <source>
        <dbReference type="ARBA" id="ARBA00023211"/>
    </source>
</evidence>
<evidence type="ECO:0000256" key="1">
    <source>
        <dbReference type="ARBA" id="ARBA00002284"/>
    </source>
</evidence>
<dbReference type="UniPathway" id="UPA00275">
    <property type="reaction ID" value="UER00399"/>
</dbReference>
<dbReference type="eggNOG" id="COG0108">
    <property type="taxonomic scope" value="Bacteria"/>
</dbReference>
<feature type="binding site" evidence="12">
    <location>
        <position position="62"/>
    </location>
    <ligand>
        <name>Mg(2+)</name>
        <dbReference type="ChEBI" id="CHEBI:18420"/>
        <label>1</label>
    </ligand>
</feature>
<comment type="pathway">
    <text evidence="2 12 13">Cofactor biosynthesis; riboflavin biosynthesis; 2-hydroxy-3-oxobutyl phosphate from D-ribulose 5-phosphate: step 1/1.</text>
</comment>
<keyword evidence="6 12" id="KW-0686">Riboflavin biosynthesis</keyword>
<evidence type="ECO:0000256" key="3">
    <source>
        <dbReference type="ARBA" id="ARBA00011738"/>
    </source>
</evidence>
<dbReference type="EC" id="4.1.99.12" evidence="4 12"/>
<dbReference type="FunFam" id="3.90.870.10:FF:000002">
    <property type="entry name" value="3,4-dihydroxy-2-butanone 4-phosphate synthase"/>
    <property type="match status" value="1"/>
</dbReference>
<feature type="binding site" evidence="12">
    <location>
        <position position="66"/>
    </location>
    <ligand>
        <name>D-ribulose 5-phosphate</name>
        <dbReference type="ChEBI" id="CHEBI:58121"/>
    </ligand>
</feature>
<evidence type="ECO:0000256" key="5">
    <source>
        <dbReference type="ARBA" id="ARBA00018836"/>
    </source>
</evidence>
<evidence type="ECO:0000313" key="16">
    <source>
        <dbReference type="Proteomes" id="UP000019460"/>
    </source>
</evidence>
<comment type="similarity">
    <text evidence="11 12 13">Belongs to the DHBP synthase family.</text>
</comment>
<evidence type="ECO:0000256" key="12">
    <source>
        <dbReference type="HAMAP-Rule" id="MF_00180"/>
    </source>
</evidence>
<keyword evidence="10 12" id="KW-0456">Lyase</keyword>
<dbReference type="PANTHER" id="PTHR21327:SF38">
    <property type="entry name" value="3,4-DIHYDROXY-2-BUTANONE 4-PHOSPHATE SYNTHASE"/>
    <property type="match status" value="1"/>
</dbReference>
<dbReference type="GO" id="GO:0030145">
    <property type="term" value="F:manganese ion binding"/>
    <property type="evidence" value="ECO:0007669"/>
    <property type="project" value="UniProtKB-UniRule"/>
</dbReference>
<dbReference type="GO" id="GO:0009231">
    <property type="term" value="P:riboflavin biosynthetic process"/>
    <property type="evidence" value="ECO:0007669"/>
    <property type="project" value="UniProtKB-UniRule"/>
</dbReference>
<evidence type="ECO:0000256" key="6">
    <source>
        <dbReference type="ARBA" id="ARBA00022619"/>
    </source>
</evidence>
<feature type="region of interest" description="Disordered" evidence="14">
    <location>
        <begin position="1"/>
        <end position="21"/>
    </location>
</feature>
<dbReference type="GO" id="GO:0008686">
    <property type="term" value="F:3,4-dihydroxy-2-butanone-4-phosphate synthase activity"/>
    <property type="evidence" value="ECO:0007669"/>
    <property type="project" value="UniProtKB-UniRule"/>
</dbReference>
<keyword evidence="9 12" id="KW-0464">Manganese</keyword>
<dbReference type="Gene3D" id="3.90.870.10">
    <property type="entry name" value="DHBP synthase"/>
    <property type="match status" value="1"/>
</dbReference>
<evidence type="ECO:0000256" key="14">
    <source>
        <dbReference type="SAM" id="MobiDB-lite"/>
    </source>
</evidence>
<keyword evidence="16" id="KW-1185">Reference proteome</keyword>
<feature type="binding site" evidence="12">
    <location>
        <begin position="61"/>
        <end position="62"/>
    </location>
    <ligand>
        <name>D-ribulose 5-phosphate</name>
        <dbReference type="ChEBI" id="CHEBI:58121"/>
    </ligand>
</feature>
<evidence type="ECO:0000256" key="10">
    <source>
        <dbReference type="ARBA" id="ARBA00023239"/>
    </source>
</evidence>
<dbReference type="EMBL" id="AONC01000010">
    <property type="protein sequence ID" value="EXJ16501.1"/>
    <property type="molecule type" value="Genomic_DNA"/>
</dbReference>